<dbReference type="PROSITE" id="PS50894">
    <property type="entry name" value="HPT"/>
    <property type="match status" value="1"/>
</dbReference>
<dbReference type="SMART" id="SM01231">
    <property type="entry name" value="H-kinase_dim"/>
    <property type="match status" value="1"/>
</dbReference>
<dbReference type="SMART" id="SM00073">
    <property type="entry name" value="HPT"/>
    <property type="match status" value="1"/>
</dbReference>
<dbReference type="PANTHER" id="PTHR43395:SF1">
    <property type="entry name" value="CHEMOTAXIS PROTEIN CHEA"/>
    <property type="match status" value="1"/>
</dbReference>
<dbReference type="InterPro" id="IPR002545">
    <property type="entry name" value="CheW-lke_dom"/>
</dbReference>
<feature type="domain" description="CheW-like" evidence="11">
    <location>
        <begin position="872"/>
        <end position="1023"/>
    </location>
</feature>
<accession>A0A3S0ZQ56</accession>
<dbReference type="SUPFAM" id="SSF55874">
    <property type="entry name" value="ATPase domain of HSP90 chaperone/DNA topoisomerase II/histidine kinase"/>
    <property type="match status" value="1"/>
</dbReference>
<name>A0A3S0ZQ56_CHLFR</name>
<dbReference type="InterPro" id="IPR005467">
    <property type="entry name" value="His_kinase_dom"/>
</dbReference>
<proteinExistence type="predicted"/>
<organism evidence="13 14">
    <name type="scientific">Chlorogloeopsis fritschii PCC 6912</name>
    <dbReference type="NCBI Taxonomy" id="211165"/>
    <lineage>
        <taxon>Bacteria</taxon>
        <taxon>Bacillati</taxon>
        <taxon>Cyanobacteriota</taxon>
        <taxon>Cyanophyceae</taxon>
        <taxon>Nostocales</taxon>
        <taxon>Chlorogloeopsidaceae</taxon>
        <taxon>Chlorogloeopsis</taxon>
    </lineage>
</organism>
<dbReference type="SMART" id="SM00387">
    <property type="entry name" value="HATPase_c"/>
    <property type="match status" value="1"/>
</dbReference>
<evidence type="ECO:0000313" key="13">
    <source>
        <dbReference type="EMBL" id="RUR75095.1"/>
    </source>
</evidence>
<evidence type="ECO:0000259" key="10">
    <source>
        <dbReference type="PROSITE" id="PS50110"/>
    </source>
</evidence>
<dbReference type="PROSITE" id="PS50851">
    <property type="entry name" value="CHEW"/>
    <property type="match status" value="1"/>
</dbReference>
<keyword evidence="4" id="KW-0808">Transferase</keyword>
<dbReference type="GO" id="GO:0005737">
    <property type="term" value="C:cytoplasm"/>
    <property type="evidence" value="ECO:0007669"/>
    <property type="project" value="InterPro"/>
</dbReference>
<dbReference type="Pfam" id="PF02518">
    <property type="entry name" value="HATPase_c"/>
    <property type="match status" value="1"/>
</dbReference>
<dbReference type="SUPFAM" id="SSF47226">
    <property type="entry name" value="Histidine-containing phosphotransfer domain, HPT domain"/>
    <property type="match status" value="1"/>
</dbReference>
<feature type="domain" description="Response regulatory" evidence="10">
    <location>
        <begin position="1082"/>
        <end position="1199"/>
    </location>
</feature>
<evidence type="ECO:0000256" key="4">
    <source>
        <dbReference type="ARBA" id="ARBA00022679"/>
    </source>
</evidence>
<dbReference type="GO" id="GO:0006935">
    <property type="term" value="P:chemotaxis"/>
    <property type="evidence" value="ECO:0007669"/>
    <property type="project" value="InterPro"/>
</dbReference>
<dbReference type="Pfam" id="PF01627">
    <property type="entry name" value="Hpt"/>
    <property type="match status" value="1"/>
</dbReference>
<evidence type="ECO:0000259" key="9">
    <source>
        <dbReference type="PROSITE" id="PS50109"/>
    </source>
</evidence>
<reference evidence="13 14" key="1">
    <citation type="journal article" date="2019" name="Genome Biol. Evol.">
        <title>Day and night: Metabolic profiles and evolutionary relationships of six axenic non-marine cyanobacteria.</title>
        <authorList>
            <person name="Will S.E."/>
            <person name="Henke P."/>
            <person name="Boedeker C."/>
            <person name="Huang S."/>
            <person name="Brinkmann H."/>
            <person name="Rohde M."/>
            <person name="Jarek M."/>
            <person name="Friedl T."/>
            <person name="Seufert S."/>
            <person name="Schumacher M."/>
            <person name="Overmann J."/>
            <person name="Neumann-Schaal M."/>
            <person name="Petersen J."/>
        </authorList>
    </citation>
    <scope>NUCLEOTIDE SEQUENCE [LARGE SCALE GENOMIC DNA]</scope>
    <source>
        <strain evidence="13 14">PCC 6912</strain>
    </source>
</reference>
<evidence type="ECO:0000256" key="3">
    <source>
        <dbReference type="ARBA" id="ARBA00022553"/>
    </source>
</evidence>
<evidence type="ECO:0000259" key="11">
    <source>
        <dbReference type="PROSITE" id="PS50851"/>
    </source>
</evidence>
<keyword evidence="5" id="KW-0418">Kinase</keyword>
<dbReference type="STRING" id="211165.GCA_000317285_01083"/>
<dbReference type="InterPro" id="IPR036641">
    <property type="entry name" value="HPT_dom_sf"/>
</dbReference>
<feature type="modified residue" description="Phosphohistidine" evidence="7">
    <location>
        <position position="49"/>
    </location>
</feature>
<dbReference type="InterPro" id="IPR036061">
    <property type="entry name" value="CheW-like_dom_sf"/>
</dbReference>
<dbReference type="Gene3D" id="3.30.565.10">
    <property type="entry name" value="Histidine kinase-like ATPase, C-terminal domain"/>
    <property type="match status" value="1"/>
</dbReference>
<dbReference type="AlphaFoldDB" id="A0A3S0ZQ56"/>
<keyword evidence="3 8" id="KW-0597">Phosphoprotein</keyword>
<dbReference type="InterPro" id="IPR003594">
    <property type="entry name" value="HATPase_dom"/>
</dbReference>
<comment type="catalytic activity">
    <reaction evidence="1">
        <text>ATP + protein L-histidine = ADP + protein N-phospho-L-histidine.</text>
        <dbReference type="EC" id="2.7.13.3"/>
    </reaction>
</comment>
<sequence>MITDSYIREQGYIYFLTEAPELLQIIEQELFSLEAHNITKVHNLMRATHTLKGGAANVGLELINKISHSLEDVFKSLYNPDIEIDNELRSLLFQAYECLQIALVSEQNQSNVNNDEILQRATSVFVQLQEKLGDAFGADTHIPTSEELGFDIVLSIFETGVTQRLESITEVIQAPSDALTLADILRSHAEIFFGLAESLNLPGFGEIAQTIITALTVNPTQALKIGEVALADLQQARVRVIAGDRIRGGEPSPALQAFTKVTDAITNQTNNLSIGSIDTIVTQSINNNFLKIEFEELYNFLINNEYHKKPLKPAIAKFYLTVIRHLLGWFNHYREIPEQEFSLSILIPNSPPENAINYIENWLKDFWKFLQNQEDSHSLCLYRQGAIINILLAIARFQYSTDSNNQVIRALKSKIDELATEYKKCPPLTAHEKNWIENSKLKELLVSKEISTSTSFQAINPLLETIWGEEEIPSPASQLPSIQAEIETFNLTERPETLNIVKQKVEEIPETIIEVIPEQNIINNIHNLEQTSALPNKKTLHNSSIRVEVEVLQRLNYLAGELLIFQKQGALNDENITELIENLFRYLSKHQANLNKLRELPLKLQNIAPKEHSQNVREVEVEFDSLEMDEYTEFNLVLHEAIEETLQLQETADSLNLLIKQAHQIKDKKQRLVLNMLDSLTTARMLPIGKILNRFPQMIQNLGNVYGKSVELKLIGTEVLIDKAIAEKLYDPLLHLLRNAFDHGIESPQVRCERGKSEQGLIEIRAYNQGSQTLIEIRDDGQGLNLEKIRAKGIELNHLPDNDKATSTEKLFELLFVPGFSTASKVSEISGRGIGLDIVRSQLEALNGSITVQSVPNQGTIFTLKIPFSMTTEQLMIVQAGDAVYALLLDSIEKILLPSAEQIREIEGRKTLYWSTGNDECIVSIRQLSELIQYNSSFNRSSASYRLTSNEIGETIKPVLLLRHNQEILGLEVDQIIGEQELLIRPLGSAIAPPQYIYGCTTLANGTLILVIDGVMLLESKKMQATVEIMPLPVANSFHQKSLPLSGTTMQSQLLLAASDSTNSPTIPINRPLAPTYNTVKVILVVDDAISLRQTLSLTLQKSGYQVLQAQNGMEALEQLQRHPEVSLVISDLEMPRMNGFELLNNVRQNQNLASKPILILTSRSADKHRQLAQALGASAYLTKPYLEHEFLSIIKNLMNGEINNFSNLVMSN</sequence>
<dbReference type="InterPro" id="IPR036890">
    <property type="entry name" value="HATPase_C_sf"/>
</dbReference>
<dbReference type="InterPro" id="IPR001789">
    <property type="entry name" value="Sig_transdc_resp-reg_receiver"/>
</dbReference>
<evidence type="ECO:0000256" key="1">
    <source>
        <dbReference type="ARBA" id="ARBA00000085"/>
    </source>
</evidence>
<protein>
    <recommendedName>
        <fullName evidence="2">histidine kinase</fullName>
        <ecNumber evidence="2">2.7.13.3</ecNumber>
    </recommendedName>
</protein>
<gene>
    <name evidence="13" type="ORF">PCC6912_49380</name>
</gene>
<evidence type="ECO:0000313" key="14">
    <source>
        <dbReference type="Proteomes" id="UP000268857"/>
    </source>
</evidence>
<evidence type="ECO:0000259" key="12">
    <source>
        <dbReference type="PROSITE" id="PS50894"/>
    </source>
</evidence>
<dbReference type="Gene3D" id="1.20.120.160">
    <property type="entry name" value="HPT domain"/>
    <property type="match status" value="1"/>
</dbReference>
<dbReference type="SUPFAM" id="SSF52172">
    <property type="entry name" value="CheY-like"/>
    <property type="match status" value="1"/>
</dbReference>
<feature type="modified residue" description="4-aspartylphosphate" evidence="8">
    <location>
        <position position="1132"/>
    </location>
</feature>
<evidence type="ECO:0000256" key="5">
    <source>
        <dbReference type="ARBA" id="ARBA00022777"/>
    </source>
</evidence>
<dbReference type="PROSITE" id="PS50109">
    <property type="entry name" value="HIS_KIN"/>
    <property type="match status" value="1"/>
</dbReference>
<dbReference type="InterPro" id="IPR004358">
    <property type="entry name" value="Sig_transdc_His_kin-like_C"/>
</dbReference>
<dbReference type="InterPro" id="IPR051315">
    <property type="entry name" value="Bact_Chemotaxis_CheA"/>
</dbReference>
<comment type="caution">
    <text evidence="13">The sequence shown here is derived from an EMBL/GenBank/DDBJ whole genome shotgun (WGS) entry which is preliminary data.</text>
</comment>
<dbReference type="Gene3D" id="3.40.50.2300">
    <property type="match status" value="1"/>
</dbReference>
<dbReference type="Gene3D" id="2.30.30.40">
    <property type="entry name" value="SH3 Domains"/>
    <property type="match status" value="1"/>
</dbReference>
<evidence type="ECO:0000256" key="2">
    <source>
        <dbReference type="ARBA" id="ARBA00012438"/>
    </source>
</evidence>
<dbReference type="SMART" id="SM00448">
    <property type="entry name" value="REC"/>
    <property type="match status" value="1"/>
</dbReference>
<dbReference type="InterPro" id="IPR004105">
    <property type="entry name" value="CheA-like_dim"/>
</dbReference>
<keyword evidence="14" id="KW-1185">Reference proteome</keyword>
<dbReference type="SMART" id="SM00260">
    <property type="entry name" value="CheW"/>
    <property type="match status" value="1"/>
</dbReference>
<dbReference type="Pfam" id="PF01584">
    <property type="entry name" value="CheW"/>
    <property type="match status" value="1"/>
</dbReference>
<dbReference type="RefSeq" id="WP_016873641.1">
    <property type="nucleotide sequence ID" value="NZ_AJLN01000047.1"/>
</dbReference>
<feature type="domain" description="Histidine kinase" evidence="9">
    <location>
        <begin position="636"/>
        <end position="870"/>
    </location>
</feature>
<dbReference type="PANTHER" id="PTHR43395">
    <property type="entry name" value="SENSOR HISTIDINE KINASE CHEA"/>
    <property type="match status" value="1"/>
</dbReference>
<evidence type="ECO:0000256" key="6">
    <source>
        <dbReference type="ARBA" id="ARBA00023012"/>
    </source>
</evidence>
<dbReference type="EMBL" id="RSCJ01000026">
    <property type="protein sequence ID" value="RUR75095.1"/>
    <property type="molecule type" value="Genomic_DNA"/>
</dbReference>
<evidence type="ECO:0000256" key="7">
    <source>
        <dbReference type="PROSITE-ProRule" id="PRU00110"/>
    </source>
</evidence>
<dbReference type="InterPro" id="IPR011006">
    <property type="entry name" value="CheY-like_superfamily"/>
</dbReference>
<dbReference type="PROSITE" id="PS50110">
    <property type="entry name" value="RESPONSE_REGULATORY"/>
    <property type="match status" value="1"/>
</dbReference>
<dbReference type="OrthoDB" id="2079555at2"/>
<dbReference type="Proteomes" id="UP000268857">
    <property type="component" value="Unassembled WGS sequence"/>
</dbReference>
<dbReference type="EC" id="2.7.13.3" evidence="2"/>
<dbReference type="Pfam" id="PF00072">
    <property type="entry name" value="Response_reg"/>
    <property type="match status" value="1"/>
</dbReference>
<evidence type="ECO:0000256" key="8">
    <source>
        <dbReference type="PROSITE-ProRule" id="PRU00169"/>
    </source>
</evidence>
<dbReference type="GO" id="GO:0000155">
    <property type="term" value="F:phosphorelay sensor kinase activity"/>
    <property type="evidence" value="ECO:0007669"/>
    <property type="project" value="InterPro"/>
</dbReference>
<dbReference type="PRINTS" id="PR00344">
    <property type="entry name" value="BCTRLSENSOR"/>
</dbReference>
<dbReference type="FunFam" id="3.30.565.10:FF:000016">
    <property type="entry name" value="Chemotaxis protein CheA, putative"/>
    <property type="match status" value="1"/>
</dbReference>
<keyword evidence="6" id="KW-0902">Two-component regulatory system</keyword>
<dbReference type="InterPro" id="IPR008207">
    <property type="entry name" value="Sig_transdc_His_kin_Hpt_dom"/>
</dbReference>
<dbReference type="CDD" id="cd00088">
    <property type="entry name" value="HPT"/>
    <property type="match status" value="1"/>
</dbReference>
<dbReference type="SUPFAM" id="SSF50341">
    <property type="entry name" value="CheW-like"/>
    <property type="match status" value="1"/>
</dbReference>
<feature type="domain" description="HPt" evidence="12">
    <location>
        <begin position="4"/>
        <end position="106"/>
    </location>
</feature>